<feature type="binding site" evidence="6">
    <location>
        <position position="141"/>
    </location>
    <ligand>
        <name>molybdate</name>
        <dbReference type="ChEBI" id="CHEBI:36264"/>
    </ligand>
</feature>
<comment type="subunit">
    <text evidence="5">The complex is composed of two ATP-binding proteins (ModC), two transmembrane proteins (ModB) and a solute-binding protein (ModA).</text>
</comment>
<dbReference type="PIRSF" id="PIRSF004846">
    <property type="entry name" value="ModA"/>
    <property type="match status" value="1"/>
</dbReference>
<dbReference type="FunFam" id="3.40.190.10:FF:000035">
    <property type="entry name" value="Molybdate ABC transporter substrate-binding protein"/>
    <property type="match status" value="1"/>
</dbReference>
<feature type="binding site" evidence="6">
    <location>
        <position position="186"/>
    </location>
    <ligand>
        <name>molybdate</name>
        <dbReference type="ChEBI" id="CHEBI:36264"/>
    </ligand>
</feature>
<dbReference type="Pfam" id="PF13531">
    <property type="entry name" value="SBP_bac_11"/>
    <property type="match status" value="1"/>
</dbReference>
<evidence type="ECO:0000256" key="6">
    <source>
        <dbReference type="PIRSR" id="PIRSR004846-1"/>
    </source>
</evidence>
<feature type="binding site" evidence="6">
    <location>
        <position position="31"/>
    </location>
    <ligand>
        <name>molybdate</name>
        <dbReference type="ChEBI" id="CHEBI:36264"/>
    </ligand>
</feature>
<dbReference type="InterPro" id="IPR050682">
    <property type="entry name" value="ModA/WtpA"/>
</dbReference>
<keyword evidence="4 7" id="KW-0732">Signal</keyword>
<dbReference type="NCBIfam" id="TIGR01256">
    <property type="entry name" value="modA"/>
    <property type="match status" value="1"/>
</dbReference>
<feature type="signal peptide" evidence="7">
    <location>
        <begin position="1"/>
        <end position="21"/>
    </location>
</feature>
<evidence type="ECO:0000256" key="7">
    <source>
        <dbReference type="SAM" id="SignalP"/>
    </source>
</evidence>
<evidence type="ECO:0000313" key="9">
    <source>
        <dbReference type="Proteomes" id="UP000006250"/>
    </source>
</evidence>
<organism evidence="8 9">
    <name type="scientific">Solidesulfovibrio fructosivorans JJ]</name>
    <dbReference type="NCBI Taxonomy" id="596151"/>
    <lineage>
        <taxon>Bacteria</taxon>
        <taxon>Pseudomonadati</taxon>
        <taxon>Thermodesulfobacteriota</taxon>
        <taxon>Desulfovibrionia</taxon>
        <taxon>Desulfovibrionales</taxon>
        <taxon>Desulfovibrionaceae</taxon>
        <taxon>Solidesulfovibrio</taxon>
    </lineage>
</organism>
<gene>
    <name evidence="8" type="ORF">DesfrDRAFT_2222</name>
</gene>
<evidence type="ECO:0000256" key="4">
    <source>
        <dbReference type="ARBA" id="ARBA00022729"/>
    </source>
</evidence>
<feature type="binding site" evidence="6">
    <location>
        <position position="59"/>
    </location>
    <ligand>
        <name>molybdate</name>
        <dbReference type="ChEBI" id="CHEBI:36264"/>
    </ligand>
</feature>
<sequence length="249" mass="25929" precursor="true">MLKKSLLTLTLVLALALPAAAAQLTVSAAASLTDAFNAVKTAYQKEHPGVTLNMNFAASGALLSQMEQGAPVDVFASANQKTMDKAVGKKLIDTATRVNFAQNSLVLAVPAANPAKVKDLASLKGAGVKTIAIGNPETVPAGAYTKTALTKAGVWDTLKAKFIMAESVRQVLNYLTRGEVDCGFVYGTDATQGGDKVAVMAEIPLEKPVSYPIAVLSNAANKKDAASFIAFVTSPKGQEILAKFGFKKP</sequence>
<keyword evidence="2 6" id="KW-0500">Molybdenum</keyword>
<reference evidence="8 9" key="1">
    <citation type="submission" date="2010-08" db="EMBL/GenBank/DDBJ databases">
        <title>The draft genome of Desulfovibrio fructosovorans JJ.</title>
        <authorList>
            <consortium name="US DOE Joint Genome Institute (JGI-PGF)"/>
            <person name="Lucas S."/>
            <person name="Copeland A."/>
            <person name="Lapidus A."/>
            <person name="Cheng J.-F."/>
            <person name="Bruce D."/>
            <person name="Goodwin L."/>
            <person name="Pitluck S."/>
            <person name="Land M.L."/>
            <person name="Hauser L."/>
            <person name="Chang Y.-J."/>
            <person name="Jeffries C."/>
            <person name="Wall J.D."/>
            <person name="Stahl D.A."/>
            <person name="Arkin A.P."/>
            <person name="Dehal P."/>
            <person name="Stolyar S.M."/>
            <person name="Hazen T.C."/>
            <person name="Woyke T.J."/>
        </authorList>
    </citation>
    <scope>NUCLEOTIDE SEQUENCE [LARGE SCALE GENOMIC DNA]</scope>
    <source>
        <strain evidence="8 9">JJ</strain>
    </source>
</reference>
<proteinExistence type="inferred from homology"/>
<evidence type="ECO:0000313" key="8">
    <source>
        <dbReference type="EMBL" id="EFL51063.1"/>
    </source>
</evidence>
<feature type="binding site" evidence="6">
    <location>
        <position position="168"/>
    </location>
    <ligand>
        <name>molybdate</name>
        <dbReference type="ChEBI" id="CHEBI:36264"/>
    </ligand>
</feature>
<feature type="chain" id="PRO_5003148002" evidence="7">
    <location>
        <begin position="22"/>
        <end position="249"/>
    </location>
</feature>
<dbReference type="PANTHER" id="PTHR30632">
    <property type="entry name" value="MOLYBDATE-BINDING PERIPLASMIC PROTEIN"/>
    <property type="match status" value="1"/>
</dbReference>
<dbReference type="eggNOG" id="COG0725">
    <property type="taxonomic scope" value="Bacteria"/>
</dbReference>
<dbReference type="Proteomes" id="UP000006250">
    <property type="component" value="Unassembled WGS sequence"/>
</dbReference>
<comment type="caution">
    <text evidence="8">The sequence shown here is derived from an EMBL/GenBank/DDBJ whole genome shotgun (WGS) entry which is preliminary data.</text>
</comment>
<dbReference type="InterPro" id="IPR005950">
    <property type="entry name" value="ModA"/>
</dbReference>
<dbReference type="AlphaFoldDB" id="E1JX98"/>
<dbReference type="GO" id="GO:1901359">
    <property type="term" value="F:tungstate binding"/>
    <property type="evidence" value="ECO:0007669"/>
    <property type="project" value="UniProtKB-ARBA"/>
</dbReference>
<dbReference type="SUPFAM" id="SSF53850">
    <property type="entry name" value="Periplasmic binding protein-like II"/>
    <property type="match status" value="1"/>
</dbReference>
<accession>E1JX98</accession>
<dbReference type="RefSeq" id="WP_005993858.1">
    <property type="nucleotide sequence ID" value="NZ_AECZ01000013.1"/>
</dbReference>
<protein>
    <submittedName>
        <fullName evidence="8">Molybdenum ABC transporter, periplasmic molybdate-binding protein</fullName>
    </submittedName>
</protein>
<evidence type="ECO:0000256" key="5">
    <source>
        <dbReference type="ARBA" id="ARBA00062515"/>
    </source>
</evidence>
<evidence type="ECO:0000256" key="3">
    <source>
        <dbReference type="ARBA" id="ARBA00022723"/>
    </source>
</evidence>
<dbReference type="STRING" id="596151.DesfrDRAFT_2222"/>
<dbReference type="GO" id="GO:0030973">
    <property type="term" value="F:molybdate ion binding"/>
    <property type="evidence" value="ECO:0007669"/>
    <property type="project" value="UniProtKB-ARBA"/>
</dbReference>
<keyword evidence="9" id="KW-1185">Reference proteome</keyword>
<dbReference type="EMBL" id="AECZ01000013">
    <property type="protein sequence ID" value="EFL51063.1"/>
    <property type="molecule type" value="Genomic_DNA"/>
</dbReference>
<keyword evidence="3 6" id="KW-0479">Metal-binding</keyword>
<dbReference type="GO" id="GO:0015689">
    <property type="term" value="P:molybdate ion transport"/>
    <property type="evidence" value="ECO:0007669"/>
    <property type="project" value="InterPro"/>
</dbReference>
<comment type="similarity">
    <text evidence="1">Belongs to the bacterial solute-binding protein ModA family.</text>
</comment>
<evidence type="ECO:0000256" key="2">
    <source>
        <dbReference type="ARBA" id="ARBA00022505"/>
    </source>
</evidence>
<name>E1JX98_SOLFR</name>
<dbReference type="PANTHER" id="PTHR30632:SF0">
    <property type="entry name" value="SULFATE-BINDING PROTEIN"/>
    <property type="match status" value="1"/>
</dbReference>
<dbReference type="Gene3D" id="3.40.190.10">
    <property type="entry name" value="Periplasmic binding protein-like II"/>
    <property type="match status" value="2"/>
</dbReference>
<evidence type="ECO:0000256" key="1">
    <source>
        <dbReference type="ARBA" id="ARBA00009175"/>
    </source>
</evidence>
<dbReference type="GO" id="GO:0046872">
    <property type="term" value="F:metal ion binding"/>
    <property type="evidence" value="ECO:0007669"/>
    <property type="project" value="UniProtKB-KW"/>
</dbReference>